<evidence type="ECO:0000313" key="2">
    <source>
        <dbReference type="Proteomes" id="UP000002432"/>
    </source>
</evidence>
<sequence length="91" mass="10558">MMKKIQDVTSKKCWRERVTAEITVAHLVEFARETGGEISLQQAANFLNENGQAYEMWMHMMRAGEEFIKANINPRMPVQSIRETEVARMVN</sequence>
<organism evidence="1 2">
    <name type="scientific">Koribacter versatilis (strain Ellin345)</name>
    <dbReference type="NCBI Taxonomy" id="204669"/>
    <lineage>
        <taxon>Bacteria</taxon>
        <taxon>Pseudomonadati</taxon>
        <taxon>Acidobacteriota</taxon>
        <taxon>Terriglobia</taxon>
        <taxon>Terriglobales</taxon>
        <taxon>Candidatus Korobacteraceae</taxon>
        <taxon>Candidatus Korobacter</taxon>
    </lineage>
</organism>
<dbReference type="STRING" id="204669.Acid345_1408"/>
<accession>Q1IRU0</accession>
<protein>
    <submittedName>
        <fullName evidence="1">Uncharacterized protein</fullName>
    </submittedName>
</protein>
<proteinExistence type="predicted"/>
<dbReference type="KEGG" id="aba:Acid345_1408"/>
<evidence type="ECO:0000313" key="1">
    <source>
        <dbReference type="EMBL" id="ABF40410.1"/>
    </source>
</evidence>
<gene>
    <name evidence="1" type="ordered locus">Acid345_1408</name>
</gene>
<keyword evidence="2" id="KW-1185">Reference proteome</keyword>
<dbReference type="Proteomes" id="UP000002432">
    <property type="component" value="Chromosome"/>
</dbReference>
<name>Q1IRU0_KORVE</name>
<dbReference type="HOGENOM" id="CLU_2423102_0_0_0"/>
<reference evidence="1 2" key="1">
    <citation type="journal article" date="2009" name="Appl. Environ. Microbiol.">
        <title>Three genomes from the phylum Acidobacteria provide insight into the lifestyles of these microorganisms in soils.</title>
        <authorList>
            <person name="Ward N.L."/>
            <person name="Challacombe J.F."/>
            <person name="Janssen P.H."/>
            <person name="Henrissat B."/>
            <person name="Coutinho P.M."/>
            <person name="Wu M."/>
            <person name="Xie G."/>
            <person name="Haft D.H."/>
            <person name="Sait M."/>
            <person name="Badger J."/>
            <person name="Barabote R.D."/>
            <person name="Bradley B."/>
            <person name="Brettin T.S."/>
            <person name="Brinkac L.M."/>
            <person name="Bruce D."/>
            <person name="Creasy T."/>
            <person name="Daugherty S.C."/>
            <person name="Davidsen T.M."/>
            <person name="DeBoy R.T."/>
            <person name="Detter J.C."/>
            <person name="Dodson R.J."/>
            <person name="Durkin A.S."/>
            <person name="Ganapathy A."/>
            <person name="Gwinn-Giglio M."/>
            <person name="Han C.S."/>
            <person name="Khouri H."/>
            <person name="Kiss H."/>
            <person name="Kothari S.P."/>
            <person name="Madupu R."/>
            <person name="Nelson K.E."/>
            <person name="Nelson W.C."/>
            <person name="Paulsen I."/>
            <person name="Penn K."/>
            <person name="Ren Q."/>
            <person name="Rosovitz M.J."/>
            <person name="Selengut J.D."/>
            <person name="Shrivastava S."/>
            <person name="Sullivan S.A."/>
            <person name="Tapia R."/>
            <person name="Thompson L.S."/>
            <person name="Watkins K.L."/>
            <person name="Yang Q."/>
            <person name="Yu C."/>
            <person name="Zafar N."/>
            <person name="Zhou L."/>
            <person name="Kuske C.R."/>
        </authorList>
    </citation>
    <scope>NUCLEOTIDE SEQUENCE [LARGE SCALE GENOMIC DNA]</scope>
    <source>
        <strain evidence="1 2">Ellin345</strain>
    </source>
</reference>
<dbReference type="EMBL" id="CP000360">
    <property type="protein sequence ID" value="ABF40410.1"/>
    <property type="molecule type" value="Genomic_DNA"/>
</dbReference>
<dbReference type="AlphaFoldDB" id="Q1IRU0"/>
<dbReference type="EnsemblBacteria" id="ABF40410">
    <property type="protein sequence ID" value="ABF40410"/>
    <property type="gene ID" value="Acid345_1408"/>
</dbReference>
<dbReference type="RefSeq" id="WP_011522212.1">
    <property type="nucleotide sequence ID" value="NC_008009.1"/>
</dbReference>